<dbReference type="Proteomes" id="UP001228905">
    <property type="component" value="Unassembled WGS sequence"/>
</dbReference>
<name>A0ABU0IY31_9CAUL</name>
<gene>
    <name evidence="2" type="ORF">QO010_004723</name>
</gene>
<reference evidence="2 3" key="1">
    <citation type="submission" date="2023-07" db="EMBL/GenBank/DDBJ databases">
        <title>Genomic Encyclopedia of Type Strains, Phase IV (KMG-IV): sequencing the most valuable type-strain genomes for metagenomic binning, comparative biology and taxonomic classification.</title>
        <authorList>
            <person name="Goeker M."/>
        </authorList>
    </citation>
    <scope>NUCLEOTIDE SEQUENCE [LARGE SCALE GENOMIC DNA]</scope>
    <source>
        <strain evidence="2 3">DSM 18695</strain>
    </source>
</reference>
<dbReference type="EMBL" id="JAUSVS010000017">
    <property type="protein sequence ID" value="MDQ0466926.1"/>
    <property type="molecule type" value="Genomic_DNA"/>
</dbReference>
<evidence type="ECO:0000313" key="3">
    <source>
        <dbReference type="Proteomes" id="UP001228905"/>
    </source>
</evidence>
<keyword evidence="3" id="KW-1185">Reference proteome</keyword>
<evidence type="ECO:0000259" key="1">
    <source>
        <dbReference type="Pfam" id="PF04028"/>
    </source>
</evidence>
<feature type="domain" description="DUF374" evidence="1">
    <location>
        <begin position="71"/>
        <end position="144"/>
    </location>
</feature>
<evidence type="ECO:0000313" key="2">
    <source>
        <dbReference type="EMBL" id="MDQ0466926.1"/>
    </source>
</evidence>
<sequence length="234" mass="25732">MLKQIYRSRGFQRFLATLFSTWLKFCYATMTWTREGQEKPESVWKAGGGAILCFWHARIPLSPMSWPQSPERQEMRALISLSADGEFIAQTVDRIGFPAIRGSSQKKTDLSKNKQGEVAFREMIKWVRGGGAVAITPDGPRGPAENMEPGTPSLARMTGAPVMLVGMACKPCIRIGSWDRTVIPLPFTRGAIAWDGPLTATRDDDLEALSKAWAARLSAVTRRAEAMLDGAGAE</sequence>
<proteinExistence type="predicted"/>
<dbReference type="InterPro" id="IPR007172">
    <property type="entry name" value="DUF374"/>
</dbReference>
<dbReference type="CDD" id="cd07983">
    <property type="entry name" value="LPLAT_DUF374-like"/>
    <property type="match status" value="1"/>
</dbReference>
<dbReference type="Pfam" id="PF04028">
    <property type="entry name" value="DUF374"/>
    <property type="match status" value="1"/>
</dbReference>
<accession>A0ABU0IY31</accession>
<dbReference type="RefSeq" id="WP_307353172.1">
    <property type="nucleotide sequence ID" value="NZ_JAUSVS010000017.1"/>
</dbReference>
<comment type="caution">
    <text evidence="2">The sequence shown here is derived from an EMBL/GenBank/DDBJ whole genome shotgun (WGS) entry which is preliminary data.</text>
</comment>
<organism evidence="2 3">
    <name type="scientific">Caulobacter ginsengisoli</name>
    <dbReference type="NCBI Taxonomy" id="400775"/>
    <lineage>
        <taxon>Bacteria</taxon>
        <taxon>Pseudomonadati</taxon>
        <taxon>Pseudomonadota</taxon>
        <taxon>Alphaproteobacteria</taxon>
        <taxon>Caulobacterales</taxon>
        <taxon>Caulobacteraceae</taxon>
        <taxon>Caulobacter</taxon>
    </lineage>
</organism>
<protein>
    <submittedName>
        <fullName evidence="2">Lysophospholipid acyltransferase (LPLAT)-like uncharacterized protein</fullName>
    </submittedName>
</protein>